<keyword evidence="2" id="KW-0472">Membrane</keyword>
<dbReference type="Proteomes" id="UP000813215">
    <property type="component" value="Unassembled WGS sequence"/>
</dbReference>
<evidence type="ECO:0000256" key="2">
    <source>
        <dbReference type="SAM" id="Phobius"/>
    </source>
</evidence>
<keyword evidence="2" id="KW-1133">Transmembrane helix</keyword>
<reference evidence="3" key="1">
    <citation type="submission" date="2021-05" db="EMBL/GenBank/DDBJ databases">
        <authorList>
            <person name="Pietrasiak N."/>
            <person name="Ward R."/>
            <person name="Stajich J.E."/>
            <person name="Kurbessoian T."/>
        </authorList>
    </citation>
    <scope>NUCLEOTIDE SEQUENCE</scope>
    <source>
        <strain evidence="3">HA4357-MV3</strain>
    </source>
</reference>
<protein>
    <submittedName>
        <fullName evidence="3">Uncharacterized protein</fullName>
    </submittedName>
</protein>
<evidence type="ECO:0000313" key="4">
    <source>
        <dbReference type="Proteomes" id="UP000813215"/>
    </source>
</evidence>
<sequence>MSFKKNSKYLYKSMLKTKQILGTGVAAPALIVMGWLGMNFLPGTDAIAVTTGDYRACASQLLKAGITAEAAARGCARALRPRDLSSCVTDIKQNTEIAVVDALPTCVQAWRPEDVGACVAGISKTTEDSKQVLDKQLFNRTVLNNCGLSLLPRRYAQCVVGLRLQIDNLAPTQALNNCIDASNYVSGYLPTFIPVNRTGNTIIQPSFQTQPIPNNQIPDNQIPDNQIPNNQIPNNQIPDNQNGQ</sequence>
<evidence type="ECO:0000256" key="1">
    <source>
        <dbReference type="SAM" id="MobiDB-lite"/>
    </source>
</evidence>
<gene>
    <name evidence="3" type="ORF">KME28_21785</name>
</gene>
<dbReference type="EMBL" id="JAHHHW010000125">
    <property type="protein sequence ID" value="MBW4434272.1"/>
    <property type="molecule type" value="Genomic_DNA"/>
</dbReference>
<accession>A0A9E3HBV6</accession>
<feature type="transmembrane region" description="Helical" evidence="2">
    <location>
        <begin position="20"/>
        <end position="41"/>
    </location>
</feature>
<evidence type="ECO:0000313" key="3">
    <source>
        <dbReference type="EMBL" id="MBW4434272.1"/>
    </source>
</evidence>
<feature type="region of interest" description="Disordered" evidence="1">
    <location>
        <begin position="205"/>
        <end position="244"/>
    </location>
</feature>
<comment type="caution">
    <text evidence="3">The sequence shown here is derived from an EMBL/GenBank/DDBJ whole genome shotgun (WGS) entry which is preliminary data.</text>
</comment>
<name>A0A9E3HBV6_9NOST</name>
<organism evidence="3 4">
    <name type="scientific">Pelatocladus maniniholoensis HA4357-MV3</name>
    <dbReference type="NCBI Taxonomy" id="1117104"/>
    <lineage>
        <taxon>Bacteria</taxon>
        <taxon>Bacillati</taxon>
        <taxon>Cyanobacteriota</taxon>
        <taxon>Cyanophyceae</taxon>
        <taxon>Nostocales</taxon>
        <taxon>Nostocaceae</taxon>
        <taxon>Pelatocladus</taxon>
    </lineage>
</organism>
<feature type="compositionally biased region" description="Low complexity" evidence="1">
    <location>
        <begin position="210"/>
        <end position="244"/>
    </location>
</feature>
<dbReference type="AlphaFoldDB" id="A0A9E3HBV6"/>
<reference evidence="3" key="2">
    <citation type="journal article" date="2022" name="Microbiol. Resour. Announc.">
        <title>Metagenome Sequencing to Explore Phylogenomics of Terrestrial Cyanobacteria.</title>
        <authorList>
            <person name="Ward R.D."/>
            <person name="Stajich J.E."/>
            <person name="Johansen J.R."/>
            <person name="Huntemann M."/>
            <person name="Clum A."/>
            <person name="Foster B."/>
            <person name="Foster B."/>
            <person name="Roux S."/>
            <person name="Palaniappan K."/>
            <person name="Varghese N."/>
            <person name="Mukherjee S."/>
            <person name="Reddy T.B.K."/>
            <person name="Daum C."/>
            <person name="Copeland A."/>
            <person name="Chen I.A."/>
            <person name="Ivanova N.N."/>
            <person name="Kyrpides N.C."/>
            <person name="Shapiro N."/>
            <person name="Eloe-Fadrosh E.A."/>
            <person name="Pietrasiak N."/>
        </authorList>
    </citation>
    <scope>NUCLEOTIDE SEQUENCE</scope>
    <source>
        <strain evidence="3">HA4357-MV3</strain>
    </source>
</reference>
<proteinExistence type="predicted"/>
<keyword evidence="2" id="KW-0812">Transmembrane</keyword>